<dbReference type="Gene3D" id="3.90.550.10">
    <property type="entry name" value="Spore Coat Polysaccharide Biosynthesis Protein SpsA, Chain A"/>
    <property type="match status" value="1"/>
</dbReference>
<protein>
    <submittedName>
        <fullName evidence="1">DUF2064 domain-containing protein</fullName>
    </submittedName>
</protein>
<gene>
    <name evidence="1" type="ORF">RB614_42820</name>
</gene>
<keyword evidence="2" id="KW-1185">Reference proteome</keyword>
<dbReference type="EMBL" id="JAVHUY010000075">
    <property type="protein sequence ID" value="MDQ7911244.1"/>
    <property type="molecule type" value="Genomic_DNA"/>
</dbReference>
<dbReference type="Pfam" id="PF09837">
    <property type="entry name" value="DUF2064"/>
    <property type="match status" value="1"/>
</dbReference>
<dbReference type="InterPro" id="IPR018641">
    <property type="entry name" value="Trfase_1_rSAM/seldom-assoc"/>
</dbReference>
<dbReference type="Proteomes" id="UP001230908">
    <property type="component" value="Unassembled WGS sequence"/>
</dbReference>
<proteinExistence type="predicted"/>
<evidence type="ECO:0000313" key="2">
    <source>
        <dbReference type="Proteomes" id="UP001230908"/>
    </source>
</evidence>
<accession>A0ABU0ZY75</accession>
<dbReference type="RefSeq" id="WP_308718464.1">
    <property type="nucleotide sequence ID" value="NZ_JAVHUY010000075.1"/>
</dbReference>
<name>A0ABU0ZY75_9ACTN</name>
<organism evidence="1 2">
    <name type="scientific">Phytohabitans maris</name>
    <dbReference type="NCBI Taxonomy" id="3071409"/>
    <lineage>
        <taxon>Bacteria</taxon>
        <taxon>Bacillati</taxon>
        <taxon>Actinomycetota</taxon>
        <taxon>Actinomycetes</taxon>
        <taxon>Micromonosporales</taxon>
        <taxon>Micromonosporaceae</taxon>
    </lineage>
</organism>
<evidence type="ECO:0000313" key="1">
    <source>
        <dbReference type="EMBL" id="MDQ7911244.1"/>
    </source>
</evidence>
<dbReference type="PANTHER" id="PTHR36529">
    <property type="entry name" value="SLL1095 PROTEIN"/>
    <property type="match status" value="1"/>
</dbReference>
<comment type="caution">
    <text evidence="1">The sequence shown here is derived from an EMBL/GenBank/DDBJ whole genome shotgun (WGS) entry which is preliminary data.</text>
</comment>
<sequence length="222" mass="22291">MTVLLVVAKAPVPGLAKTRLCPPATPRQAAAVAAAALLDTLAAVRATPGATPVLAYAGRLRAAERSGEIRAALAGWRLIPQRGEGLAERLALAHAGAAAIAGGGPVLQIGMDTPQVTPDLLAAAAEQLSDVDAVLGPATDGGWWLLGLRTPSYAPALTGVPMSTPDTGRLTRAALVERGLRVAEAPALTDVDTWRDAEAVAGLAPDGRFAAAVAGCAAAVPR</sequence>
<dbReference type="InterPro" id="IPR029044">
    <property type="entry name" value="Nucleotide-diphossugar_trans"/>
</dbReference>
<reference evidence="1 2" key="1">
    <citation type="submission" date="2023-08" db="EMBL/GenBank/DDBJ databases">
        <title>Phytohabitans sansha sp. nov., isolated from marine sediment.</title>
        <authorList>
            <person name="Zhao Y."/>
            <person name="Yi K."/>
        </authorList>
    </citation>
    <scope>NUCLEOTIDE SEQUENCE [LARGE SCALE GENOMIC DNA]</scope>
    <source>
        <strain evidence="1 2">ZYX-F-186</strain>
    </source>
</reference>
<dbReference type="SUPFAM" id="SSF53448">
    <property type="entry name" value="Nucleotide-diphospho-sugar transferases"/>
    <property type="match status" value="1"/>
</dbReference>
<dbReference type="PANTHER" id="PTHR36529:SF1">
    <property type="entry name" value="GLYCOSYLTRANSFERASE"/>
    <property type="match status" value="1"/>
</dbReference>